<dbReference type="InterPro" id="IPR010627">
    <property type="entry name" value="Prepilin_pept_A24_N"/>
</dbReference>
<keyword evidence="10" id="KW-0378">Hydrolase</keyword>
<evidence type="ECO:0000256" key="6">
    <source>
        <dbReference type="ARBA" id="ARBA00023136"/>
    </source>
</evidence>
<comment type="subcellular location">
    <subcellularLocation>
        <location evidence="1">Cell membrane</location>
        <topology evidence="1">Multi-pass membrane protein</topology>
    </subcellularLocation>
</comment>
<evidence type="ECO:0000256" key="3">
    <source>
        <dbReference type="ARBA" id="ARBA00022475"/>
    </source>
</evidence>
<keyword evidence="4 7" id="KW-0812">Transmembrane</keyword>
<evidence type="ECO:0000256" key="5">
    <source>
        <dbReference type="ARBA" id="ARBA00022989"/>
    </source>
</evidence>
<evidence type="ECO:0000256" key="7">
    <source>
        <dbReference type="SAM" id="Phobius"/>
    </source>
</evidence>
<organism evidence="10 11">
    <name type="scientific">Corticicoccus populi</name>
    <dbReference type="NCBI Taxonomy" id="1812821"/>
    <lineage>
        <taxon>Bacteria</taxon>
        <taxon>Bacillati</taxon>
        <taxon>Bacillota</taxon>
        <taxon>Bacilli</taxon>
        <taxon>Bacillales</taxon>
        <taxon>Staphylococcaceae</taxon>
        <taxon>Corticicoccus</taxon>
    </lineage>
</organism>
<evidence type="ECO:0000256" key="1">
    <source>
        <dbReference type="ARBA" id="ARBA00004651"/>
    </source>
</evidence>
<evidence type="ECO:0000256" key="2">
    <source>
        <dbReference type="ARBA" id="ARBA00005801"/>
    </source>
</evidence>
<feature type="transmembrane region" description="Helical" evidence="7">
    <location>
        <begin position="66"/>
        <end position="88"/>
    </location>
</feature>
<dbReference type="InterPro" id="IPR050882">
    <property type="entry name" value="Prepilin_peptidase/N-MTase"/>
</dbReference>
<protein>
    <submittedName>
        <fullName evidence="10">Prepilin peptidase</fullName>
        <ecNumber evidence="10">3.4.23.-</ecNumber>
    </submittedName>
</protein>
<feature type="transmembrane region" description="Helical" evidence="7">
    <location>
        <begin position="209"/>
        <end position="226"/>
    </location>
</feature>
<keyword evidence="11" id="KW-1185">Reference proteome</keyword>
<reference evidence="11" key="1">
    <citation type="journal article" date="2019" name="Int. J. Syst. Evol. Microbiol.">
        <title>The Global Catalogue of Microorganisms (GCM) 10K type strain sequencing project: providing services to taxonomists for standard genome sequencing and annotation.</title>
        <authorList>
            <consortium name="The Broad Institute Genomics Platform"/>
            <consortium name="The Broad Institute Genome Sequencing Center for Infectious Disease"/>
            <person name="Wu L."/>
            <person name="Ma J."/>
        </authorList>
    </citation>
    <scope>NUCLEOTIDE SEQUENCE [LARGE SCALE GENOMIC DNA]</scope>
    <source>
        <strain evidence="11">KCTC 33575</strain>
    </source>
</reference>
<comment type="similarity">
    <text evidence="2">Belongs to the peptidase A24 family.</text>
</comment>
<comment type="caution">
    <text evidence="10">The sequence shown here is derived from an EMBL/GenBank/DDBJ whole genome shotgun (WGS) entry which is preliminary data.</text>
</comment>
<dbReference type="Pfam" id="PF06750">
    <property type="entry name" value="A24_N_bact"/>
    <property type="match status" value="1"/>
</dbReference>
<keyword evidence="5 7" id="KW-1133">Transmembrane helix</keyword>
<dbReference type="Proteomes" id="UP001597519">
    <property type="component" value="Unassembled WGS sequence"/>
</dbReference>
<evidence type="ECO:0000259" key="9">
    <source>
        <dbReference type="Pfam" id="PF06750"/>
    </source>
</evidence>
<accession>A0ABW5WSB2</accession>
<dbReference type="GO" id="GO:0016787">
    <property type="term" value="F:hydrolase activity"/>
    <property type="evidence" value="ECO:0007669"/>
    <property type="project" value="UniProtKB-KW"/>
</dbReference>
<dbReference type="PANTHER" id="PTHR30487">
    <property type="entry name" value="TYPE 4 PREPILIN-LIKE PROTEINS LEADER PEPTIDE-PROCESSING ENZYME"/>
    <property type="match status" value="1"/>
</dbReference>
<evidence type="ECO:0000313" key="11">
    <source>
        <dbReference type="Proteomes" id="UP001597519"/>
    </source>
</evidence>
<feature type="transmembrane region" description="Helical" evidence="7">
    <location>
        <begin position="123"/>
        <end position="156"/>
    </location>
</feature>
<sequence>MLILIIFGGLLASFLFAVTSMEGIRFLFRRSRCETCSHTLSWFELVPVFSFLFLKGRCLNCNETISLSYLVTEVMTVALFILPLFFEIGLYELTLYYLAVLILVPLSVYDYEHMKIPNHMTLLFLFTGLFLTHLNYFEPFYDILIILMLHIVYFLFNESIGYGDIKLFTVLTLITPVSFFLYTVLFTYLIGGAFIVFIQMIKNRTIKKVPLVPFITNAVVIVFFLYEEINMIYYGGFL</sequence>
<evidence type="ECO:0000259" key="8">
    <source>
        <dbReference type="Pfam" id="PF01478"/>
    </source>
</evidence>
<dbReference type="Pfam" id="PF01478">
    <property type="entry name" value="Peptidase_A24"/>
    <property type="match status" value="1"/>
</dbReference>
<keyword evidence="6 7" id="KW-0472">Membrane</keyword>
<dbReference type="RefSeq" id="WP_377771937.1">
    <property type="nucleotide sequence ID" value="NZ_JBHUOQ010000001.1"/>
</dbReference>
<keyword evidence="3" id="KW-1003">Cell membrane</keyword>
<dbReference type="EC" id="3.4.23.-" evidence="10"/>
<feature type="transmembrane region" description="Helical" evidence="7">
    <location>
        <begin position="168"/>
        <end position="197"/>
    </location>
</feature>
<dbReference type="EMBL" id="JBHUOQ010000001">
    <property type="protein sequence ID" value="MFD2829700.1"/>
    <property type="molecule type" value="Genomic_DNA"/>
</dbReference>
<gene>
    <name evidence="10" type="ORF">ACFSX4_04410</name>
</gene>
<feature type="domain" description="Prepilin type IV endopeptidase peptidase" evidence="8">
    <location>
        <begin position="98"/>
        <end position="195"/>
    </location>
</feature>
<evidence type="ECO:0000256" key="4">
    <source>
        <dbReference type="ARBA" id="ARBA00022692"/>
    </source>
</evidence>
<feature type="transmembrane region" description="Helical" evidence="7">
    <location>
        <begin position="94"/>
        <end position="111"/>
    </location>
</feature>
<name>A0ABW5WSB2_9STAP</name>
<dbReference type="InterPro" id="IPR000045">
    <property type="entry name" value="Prepilin_IV_endopep_pep"/>
</dbReference>
<feature type="domain" description="Prepilin peptidase A24 N-terminal" evidence="9">
    <location>
        <begin position="6"/>
        <end position="82"/>
    </location>
</feature>
<dbReference type="PANTHER" id="PTHR30487:SF0">
    <property type="entry name" value="PREPILIN LEADER PEPTIDASE_N-METHYLTRANSFERASE-RELATED"/>
    <property type="match status" value="1"/>
</dbReference>
<proteinExistence type="inferred from homology"/>
<evidence type="ECO:0000313" key="10">
    <source>
        <dbReference type="EMBL" id="MFD2829700.1"/>
    </source>
</evidence>
<dbReference type="Gene3D" id="1.20.120.1220">
    <property type="match status" value="1"/>
</dbReference>